<dbReference type="CDD" id="cd10543">
    <property type="entry name" value="SET_EHMT"/>
    <property type="match status" value="1"/>
</dbReference>
<protein>
    <recommendedName>
        <fullName evidence="11">Histone-lysine N-methyltransferase</fullName>
    </recommendedName>
</protein>
<keyword evidence="3" id="KW-0808">Transferase</keyword>
<dbReference type="GO" id="GO:0002039">
    <property type="term" value="F:p53 binding"/>
    <property type="evidence" value="ECO:0007669"/>
    <property type="project" value="InterPro"/>
</dbReference>
<dbReference type="Pfam" id="PF13637">
    <property type="entry name" value="Ank_4"/>
    <property type="match status" value="1"/>
</dbReference>
<evidence type="ECO:0000256" key="2">
    <source>
        <dbReference type="ARBA" id="ARBA00022454"/>
    </source>
</evidence>
<dbReference type="GO" id="GO:0005634">
    <property type="term" value="C:nucleus"/>
    <property type="evidence" value="ECO:0007669"/>
    <property type="project" value="InterPro"/>
</dbReference>
<proteinExistence type="predicted"/>
<dbReference type="PANTHER" id="PTHR46307">
    <property type="entry name" value="G9A, ISOFORM B"/>
    <property type="match status" value="1"/>
</dbReference>
<reference evidence="9" key="1">
    <citation type="journal article" date="2023" name="G3 (Bethesda)">
        <title>A reference genome for the long-term kleptoplast-retaining sea slug Elysia crispata morphotype clarki.</title>
        <authorList>
            <person name="Eastman K.E."/>
            <person name="Pendleton A.L."/>
            <person name="Shaikh M.A."/>
            <person name="Suttiyut T."/>
            <person name="Ogas R."/>
            <person name="Tomko P."/>
            <person name="Gavelis G."/>
            <person name="Widhalm J.R."/>
            <person name="Wisecaver J.H."/>
        </authorList>
    </citation>
    <scope>NUCLEOTIDE SEQUENCE</scope>
    <source>
        <strain evidence="9">ECLA1</strain>
    </source>
</reference>
<feature type="region of interest" description="Disordered" evidence="6">
    <location>
        <begin position="628"/>
        <end position="720"/>
    </location>
</feature>
<accession>A0AAE1A526</accession>
<feature type="region of interest" description="Disordered" evidence="6">
    <location>
        <begin position="519"/>
        <end position="539"/>
    </location>
</feature>
<feature type="compositionally biased region" description="Basic and acidic residues" evidence="6">
    <location>
        <begin position="268"/>
        <end position="278"/>
    </location>
</feature>
<feature type="repeat" description="ANK" evidence="5">
    <location>
        <begin position="1368"/>
        <end position="1400"/>
    </location>
</feature>
<dbReference type="Pfam" id="PF21533">
    <property type="entry name" value="EHMT1-2_CRR"/>
    <property type="match status" value="1"/>
</dbReference>
<organism evidence="9 10">
    <name type="scientific">Elysia crispata</name>
    <name type="common">lettuce slug</name>
    <dbReference type="NCBI Taxonomy" id="231223"/>
    <lineage>
        <taxon>Eukaryota</taxon>
        <taxon>Metazoa</taxon>
        <taxon>Spiralia</taxon>
        <taxon>Lophotrochozoa</taxon>
        <taxon>Mollusca</taxon>
        <taxon>Gastropoda</taxon>
        <taxon>Heterobranchia</taxon>
        <taxon>Euthyneura</taxon>
        <taxon>Panpulmonata</taxon>
        <taxon>Sacoglossa</taxon>
        <taxon>Placobranchoidea</taxon>
        <taxon>Plakobranchidae</taxon>
        <taxon>Elysia</taxon>
    </lineage>
</organism>
<keyword evidence="3" id="KW-0489">Methyltransferase</keyword>
<feature type="region of interest" description="Disordered" evidence="6">
    <location>
        <begin position="392"/>
        <end position="412"/>
    </location>
</feature>
<dbReference type="SMART" id="SM00317">
    <property type="entry name" value="SET"/>
    <property type="match status" value="1"/>
</dbReference>
<dbReference type="Pfam" id="PF00856">
    <property type="entry name" value="SET"/>
    <property type="match status" value="1"/>
</dbReference>
<dbReference type="PROSITE" id="PS50088">
    <property type="entry name" value="ANK_REPEAT"/>
    <property type="match status" value="6"/>
</dbReference>
<feature type="compositionally biased region" description="Acidic residues" evidence="6">
    <location>
        <begin position="231"/>
        <end position="243"/>
    </location>
</feature>
<dbReference type="PANTHER" id="PTHR46307:SF4">
    <property type="entry name" value="G9A, ISOFORM B"/>
    <property type="match status" value="1"/>
</dbReference>
<comment type="caution">
    <text evidence="9">The sequence shown here is derived from an EMBL/GenBank/DDBJ whole genome shotgun (WGS) entry which is preliminary data.</text>
</comment>
<feature type="repeat" description="ANK" evidence="5">
    <location>
        <begin position="1435"/>
        <end position="1467"/>
    </location>
</feature>
<dbReference type="PROSITE" id="PS50867">
    <property type="entry name" value="PRE_SET"/>
    <property type="match status" value="1"/>
</dbReference>
<feature type="region of interest" description="Disordered" evidence="6">
    <location>
        <begin position="892"/>
        <end position="922"/>
    </location>
</feature>
<evidence type="ECO:0000256" key="4">
    <source>
        <dbReference type="ARBA" id="ARBA00022691"/>
    </source>
</evidence>
<evidence type="ECO:0008006" key="11">
    <source>
        <dbReference type="Google" id="ProtNLM"/>
    </source>
</evidence>
<sequence length="1851" mass="199948">MESNQADCKNEQSSQLVHDEREVKPEKLSINGVEGFCKHKDQNGYGEEKKDCALAKKDVSSPEVESGLKCDSLKDSETLDSSCDQANLAIKDACNVKENHLSENGSTEQVESIVNHLHDEENGISDCLSSKVSTDSAPFSPSVANLPDTVENTHQSTNSSEIEAVGDSYNEIEKGQEKSGSPPPSEGFQEEIPALKESVGNRNPLPDSIEVDVKQNMSTPIPAPVTPVFEDITDDEDDSDPDTTGDNNIELDLNDLIEPSELYTEPTAEDKKLKKSSDDSVSDLNPDSQDHVHSHGKQNLLKTVISEDMHGTSKDTSENNFTLLKSSETVKGKAKIFPKLKVTARKSGRPVSQSDSAPLKTINLHPIKDITMDVSEVEDALYLSKSSSSNAELKCQESKESSSTENSVSINDIKPFLGGRKKKRKKSYDLPGCRKRLKKIRSDAESIGSSADSISLADSVSLSDGEIQEADSNKDVLGLTLDTAGAKLQTSLQGASAKVESALDILTKNSHLGFAKKSKSHSSSAAVSSSSSSNSTTFLPSSRKYLFPPSKLGSTAKKSGKIKSVLDMLHRRSQQRAESASDSAVESVASTSESSSTTTVNSSSNSTSLSSKQGAGTITTTICVTSSESSTTTTIMVSPNKPVVEGMKRKGTPRKRREEVICLSDSDDSDEKPKGGNEGKKKRDMTYDGSTAVPLATLNSPSKGQSLLAKSRPLTSSVSGAPTPAPVVMVVAQHSTAAGMRSLLPQHTLLQASGGVVMQGGKVVKPPAGSSLLPLISTLPLGAKAVNIANLPAGMTAVPITSLANVAGSGGQQTVTLFGPISATGSTGAAVPLSGANIVNISGSKHLVYSPAPLQTQPGGKILTNKNNTSLLSSSTLPLPSSSPVVSQILLAGPKSSPTSNTKLTTGLTKGSPSLLPASGTPSGNNLESLRALLVGKPVALNPVARPSFSTSVASSTSSSLLSSTPMLLQMVTTSGTSLVPIPAQPLTLTSVSPPQLKHMQPQQSLLKSSSSFSSSLPVAANSSINSSKSVINGSSSSLVKSHVPNGVSCLTPPKTPDNDSSLEVAAAATLSRLVTSQAETSDVIPLCCCKVNGASFPKLTTGHTYCQALDTFDNKIMGCFNKVTNSVLVRPGVKIPFMAMCESHRRRLKLHQCCPGCGHFCVQGSFQQCRKDGKQSVHTFHKQCVFYRGGKHLCPHCGEECDTTQIYLKREEGSEGEVVEVAIPPRLASKRESVVRKLARMGSRSVRKNKSTNSTKEENLVLPYNKVININAIPLGPDQQILSKLSKCAIEDRPKKYRAMAKDLYTPASEGDVEKVFYLLMDYADPNQRYEEQEGQTAMHAAATSGSMGTVVLLQQFGGEIHAQDKSLRTPMMCAAENGNLNVVKFLDKAGAKVEDRGEDGMTSLHYAAKAGHIDIVQYILSTERLDVNIEDDGGWTPIIWATESQLLDVVKFLIKNGGDPNKKDNEENTGLHWAAFSGSLDISEVFLDLGCELDSPNEHGDRPLHIAARQDHYDIVMLLLARGANVNLKNNKEETPVECCINQSSQVCMALKVNQKLRGFAAHKLIQPERLVERDITMGREKNPIACVNSEDDEPCPTDFLYVTQNVETSWLNINSVITSLQSCRCKDDCSSMYCVCGRSSIRCWYDKMGRLIEEVNLLEPPLIFECNRACRCLINCNNRVVQNGITCRLQNFRTNGRGWGVRTLMDIPKGTFVCEYIGELISDSEADIREDDSYLFDLDNKDGDTYCIDARKYGNISRFINHLCEPNLVPVKVFVEHQDLRFPRICLFSSKDIAAYEELGFDYGEKFWMIKWKFFTCACKSSKCKYSSETIQKTLEDYKLRYPDEQVD</sequence>
<dbReference type="InterPro" id="IPR036770">
    <property type="entry name" value="Ankyrin_rpt-contain_sf"/>
</dbReference>
<dbReference type="GO" id="GO:0046974">
    <property type="term" value="F:histone H3K9 methyltransferase activity"/>
    <property type="evidence" value="ECO:0007669"/>
    <property type="project" value="TreeGrafter"/>
</dbReference>
<dbReference type="Gene3D" id="1.25.40.20">
    <property type="entry name" value="Ankyrin repeat-containing domain"/>
    <property type="match status" value="1"/>
</dbReference>
<evidence type="ECO:0000313" key="9">
    <source>
        <dbReference type="EMBL" id="KAK3781325.1"/>
    </source>
</evidence>
<feature type="compositionally biased region" description="Low complexity" evidence="6">
    <location>
        <begin position="578"/>
        <end position="616"/>
    </location>
</feature>
<dbReference type="PRINTS" id="PR01415">
    <property type="entry name" value="ANKYRIN"/>
</dbReference>
<feature type="repeat" description="ANK" evidence="5">
    <location>
        <begin position="1501"/>
        <end position="1533"/>
    </location>
</feature>
<dbReference type="SMART" id="SM00468">
    <property type="entry name" value="PreSET"/>
    <property type="match status" value="1"/>
</dbReference>
<evidence type="ECO:0000256" key="3">
    <source>
        <dbReference type="ARBA" id="ARBA00022603"/>
    </source>
</evidence>
<dbReference type="SUPFAM" id="SSF48403">
    <property type="entry name" value="Ankyrin repeat"/>
    <property type="match status" value="1"/>
</dbReference>
<dbReference type="InterPro" id="IPR043550">
    <property type="entry name" value="EHMT1/EHMT2"/>
</dbReference>
<dbReference type="Pfam" id="PF05033">
    <property type="entry name" value="Pre-SET"/>
    <property type="match status" value="1"/>
</dbReference>
<feature type="compositionally biased region" description="Polar residues" evidence="6">
    <location>
        <begin position="150"/>
        <end position="161"/>
    </location>
</feature>
<feature type="domain" description="SET" evidence="7">
    <location>
        <begin position="1690"/>
        <end position="1807"/>
    </location>
</feature>
<dbReference type="SUPFAM" id="SSF82199">
    <property type="entry name" value="SET domain"/>
    <property type="match status" value="1"/>
</dbReference>
<dbReference type="GO" id="GO:0000785">
    <property type="term" value="C:chromatin"/>
    <property type="evidence" value="ECO:0007669"/>
    <property type="project" value="TreeGrafter"/>
</dbReference>
<dbReference type="SMART" id="SM00248">
    <property type="entry name" value="ANK"/>
    <property type="match status" value="6"/>
</dbReference>
<dbReference type="PROSITE" id="PS50297">
    <property type="entry name" value="ANK_REP_REGION"/>
    <property type="match status" value="4"/>
</dbReference>
<dbReference type="GO" id="GO:0000122">
    <property type="term" value="P:negative regulation of transcription by RNA polymerase II"/>
    <property type="evidence" value="ECO:0007669"/>
    <property type="project" value="TreeGrafter"/>
</dbReference>
<feature type="region of interest" description="Disordered" evidence="6">
    <location>
        <begin position="571"/>
        <end position="616"/>
    </location>
</feature>
<keyword evidence="2" id="KW-0158">Chromosome</keyword>
<feature type="domain" description="Pre-SET" evidence="8">
    <location>
        <begin position="1624"/>
        <end position="1687"/>
    </location>
</feature>
<dbReference type="InterPro" id="IPR001214">
    <property type="entry name" value="SET_dom"/>
</dbReference>
<dbReference type="GO" id="GO:0032259">
    <property type="term" value="P:methylation"/>
    <property type="evidence" value="ECO:0007669"/>
    <property type="project" value="UniProtKB-KW"/>
</dbReference>
<keyword evidence="5" id="KW-0040">ANK repeat</keyword>
<dbReference type="Proteomes" id="UP001283361">
    <property type="component" value="Unassembled WGS sequence"/>
</dbReference>
<dbReference type="CDD" id="cd20905">
    <property type="entry name" value="EHMT_ZBD"/>
    <property type="match status" value="1"/>
</dbReference>
<keyword evidence="4" id="KW-0949">S-adenosyl-L-methionine</keyword>
<dbReference type="Gene3D" id="2.170.270.10">
    <property type="entry name" value="SET domain"/>
    <property type="match status" value="1"/>
</dbReference>
<feature type="repeat" description="ANK" evidence="5">
    <location>
        <begin position="1468"/>
        <end position="1500"/>
    </location>
</feature>
<dbReference type="InterPro" id="IPR046341">
    <property type="entry name" value="SET_dom_sf"/>
</dbReference>
<evidence type="ECO:0000313" key="10">
    <source>
        <dbReference type="Proteomes" id="UP001283361"/>
    </source>
</evidence>
<comment type="subcellular location">
    <subcellularLocation>
        <location evidence="1">Chromosome</location>
    </subcellularLocation>
</comment>
<dbReference type="Pfam" id="PF12796">
    <property type="entry name" value="Ank_2"/>
    <property type="match status" value="1"/>
</dbReference>
<feature type="region of interest" description="Disordered" evidence="6">
    <location>
        <begin position="1"/>
        <end position="26"/>
    </location>
</feature>
<feature type="compositionally biased region" description="Basic and acidic residues" evidence="6">
    <location>
        <begin position="671"/>
        <end position="686"/>
    </location>
</feature>
<feature type="compositionally biased region" description="Basic and acidic residues" evidence="6">
    <location>
        <begin position="305"/>
        <end position="317"/>
    </location>
</feature>
<dbReference type="PROSITE" id="PS50280">
    <property type="entry name" value="SET"/>
    <property type="match status" value="1"/>
</dbReference>
<feature type="compositionally biased region" description="Basic and acidic residues" evidence="6">
    <location>
        <begin position="17"/>
        <end position="26"/>
    </location>
</feature>
<evidence type="ECO:0000256" key="1">
    <source>
        <dbReference type="ARBA" id="ARBA00004286"/>
    </source>
</evidence>
<dbReference type="Pfam" id="PF00023">
    <property type="entry name" value="Ank"/>
    <property type="match status" value="1"/>
</dbReference>
<gene>
    <name evidence="9" type="ORF">RRG08_018952</name>
</gene>
<dbReference type="FunFam" id="2.170.270.10:FF:000005">
    <property type="entry name" value="Euchromatic histone-lysine N-methyltransferase 2"/>
    <property type="match status" value="1"/>
</dbReference>
<evidence type="ECO:0000259" key="8">
    <source>
        <dbReference type="PROSITE" id="PS50867"/>
    </source>
</evidence>
<dbReference type="InterPro" id="IPR007728">
    <property type="entry name" value="Pre-SET_dom"/>
</dbReference>
<dbReference type="InterPro" id="IPR047762">
    <property type="entry name" value="EHMT_CRR"/>
</dbReference>
<feature type="compositionally biased region" description="Polar residues" evidence="6">
    <location>
        <begin position="896"/>
        <end position="912"/>
    </location>
</feature>
<name>A0AAE1A526_9GAST</name>
<keyword evidence="10" id="KW-1185">Reference proteome</keyword>
<dbReference type="GO" id="GO:0008270">
    <property type="term" value="F:zinc ion binding"/>
    <property type="evidence" value="ECO:0007669"/>
    <property type="project" value="InterPro"/>
</dbReference>
<feature type="region of interest" description="Disordered" evidence="6">
    <location>
        <begin position="128"/>
        <end position="320"/>
    </location>
</feature>
<feature type="compositionally biased region" description="Polar residues" evidence="6">
    <location>
        <begin position="1"/>
        <end position="16"/>
    </location>
</feature>
<feature type="repeat" description="ANK" evidence="5">
    <location>
        <begin position="1335"/>
        <end position="1367"/>
    </location>
</feature>
<feature type="compositionally biased region" description="Polar residues" evidence="6">
    <location>
        <begin position="128"/>
        <end position="143"/>
    </location>
</feature>
<feature type="compositionally biased region" description="Low complexity" evidence="6">
    <location>
        <begin position="521"/>
        <end position="535"/>
    </location>
</feature>
<evidence type="ECO:0000256" key="5">
    <source>
        <dbReference type="PROSITE-ProRule" id="PRU00023"/>
    </source>
</evidence>
<dbReference type="InterPro" id="IPR002110">
    <property type="entry name" value="Ankyrin_rpt"/>
</dbReference>
<dbReference type="EMBL" id="JAWDGP010002624">
    <property type="protein sequence ID" value="KAK3781325.1"/>
    <property type="molecule type" value="Genomic_DNA"/>
</dbReference>
<evidence type="ECO:0000256" key="6">
    <source>
        <dbReference type="SAM" id="MobiDB-lite"/>
    </source>
</evidence>
<feature type="repeat" description="ANK" evidence="5">
    <location>
        <begin position="1401"/>
        <end position="1434"/>
    </location>
</feature>
<evidence type="ECO:0000259" key="7">
    <source>
        <dbReference type="PROSITE" id="PS50280"/>
    </source>
</evidence>